<gene>
    <name evidence="1" type="ORF">UFOVP233_83</name>
</gene>
<name>A0A6J7WQZ6_9CAUD</name>
<evidence type="ECO:0000313" key="1">
    <source>
        <dbReference type="EMBL" id="CAB5220461.1"/>
    </source>
</evidence>
<organism evidence="1">
    <name type="scientific">uncultured Caudovirales phage</name>
    <dbReference type="NCBI Taxonomy" id="2100421"/>
    <lineage>
        <taxon>Viruses</taxon>
        <taxon>Duplodnaviria</taxon>
        <taxon>Heunggongvirae</taxon>
        <taxon>Uroviricota</taxon>
        <taxon>Caudoviricetes</taxon>
        <taxon>Peduoviridae</taxon>
        <taxon>Maltschvirus</taxon>
        <taxon>Maltschvirus maltsch</taxon>
    </lineage>
</organism>
<accession>A0A6J7WQZ6</accession>
<reference evidence="1" key="1">
    <citation type="submission" date="2020-05" db="EMBL/GenBank/DDBJ databases">
        <authorList>
            <person name="Chiriac C."/>
            <person name="Salcher M."/>
            <person name="Ghai R."/>
            <person name="Kavagutti S V."/>
        </authorList>
    </citation>
    <scope>NUCLEOTIDE SEQUENCE</scope>
</reference>
<protein>
    <submittedName>
        <fullName evidence="1">Uncharacterized protein</fullName>
    </submittedName>
</protein>
<sequence>MSKVRVKTTLIAPKSNTGEMAKVTMLVAPWEKEEREREVSLPMIKRTAPASEVKASA</sequence>
<dbReference type="EMBL" id="LR798285">
    <property type="protein sequence ID" value="CAB5220461.1"/>
    <property type="molecule type" value="Genomic_DNA"/>
</dbReference>
<proteinExistence type="predicted"/>